<proteinExistence type="predicted"/>
<reference evidence="2" key="1">
    <citation type="submission" date="2013-09" db="EMBL/GenBank/DDBJ databases">
        <title>Corchorus olitorius genome sequencing.</title>
        <authorList>
            <person name="Alam M."/>
            <person name="Haque M.S."/>
            <person name="Islam M.S."/>
            <person name="Emdad E.M."/>
            <person name="Islam M.M."/>
            <person name="Ahmed B."/>
            <person name="Halim A."/>
            <person name="Hossen Q.M.M."/>
            <person name="Hossain M.Z."/>
            <person name="Ahmed R."/>
            <person name="Khan M.M."/>
            <person name="Islam R."/>
            <person name="Rashid M.M."/>
            <person name="Khan S.A."/>
            <person name="Rahman M.S."/>
            <person name="Alam M."/>
            <person name="Yahiya A.S."/>
            <person name="Khan M.S."/>
            <person name="Azam M.S."/>
            <person name="Haque T."/>
            <person name="Lashkar M.Z.H."/>
            <person name="Akhand A.I."/>
            <person name="Morshed G."/>
            <person name="Roy S."/>
            <person name="Uddin K.S."/>
            <person name="Rabeya T."/>
            <person name="Hossain A.S."/>
            <person name="Chowdhury A."/>
            <person name="Snigdha A.R."/>
            <person name="Mortoza M.S."/>
            <person name="Matin S.A."/>
            <person name="Hoque S.M.E."/>
            <person name="Islam M.K."/>
            <person name="Roy D.K."/>
            <person name="Haider R."/>
            <person name="Moosa M.M."/>
            <person name="Elias S.M."/>
            <person name="Hasan A.M."/>
            <person name="Jahan S."/>
            <person name="Shafiuddin M."/>
            <person name="Mahmood N."/>
            <person name="Shommy N.S."/>
        </authorList>
    </citation>
    <scope>NUCLEOTIDE SEQUENCE [LARGE SCALE GENOMIC DNA]</scope>
    <source>
        <strain evidence="2">cv. O-4</strain>
    </source>
</reference>
<sequence length="91" mass="10780">MLGLQVDMRPKSQILGRYSVGDLNLDANETVRPEDNVDGFLRNRQYCNGTLPVSSEFNILPYKDRLKQTMLKHEAEFRDQIQELHWPYRRN</sequence>
<evidence type="ECO:0000313" key="2">
    <source>
        <dbReference type="Proteomes" id="UP000187203"/>
    </source>
</evidence>
<organism evidence="1 2">
    <name type="scientific">Corchorus olitorius</name>
    <dbReference type="NCBI Taxonomy" id="93759"/>
    <lineage>
        <taxon>Eukaryota</taxon>
        <taxon>Viridiplantae</taxon>
        <taxon>Streptophyta</taxon>
        <taxon>Embryophyta</taxon>
        <taxon>Tracheophyta</taxon>
        <taxon>Spermatophyta</taxon>
        <taxon>Magnoliopsida</taxon>
        <taxon>eudicotyledons</taxon>
        <taxon>Gunneridae</taxon>
        <taxon>Pentapetalae</taxon>
        <taxon>rosids</taxon>
        <taxon>malvids</taxon>
        <taxon>Malvales</taxon>
        <taxon>Malvaceae</taxon>
        <taxon>Grewioideae</taxon>
        <taxon>Apeibeae</taxon>
        <taxon>Corchorus</taxon>
    </lineage>
</organism>
<dbReference type="AlphaFoldDB" id="A0A1R3G8W3"/>
<comment type="caution">
    <text evidence="1">The sequence shown here is derived from an EMBL/GenBank/DDBJ whole genome shotgun (WGS) entry which is preliminary data.</text>
</comment>
<dbReference type="PANTHER" id="PTHR33167">
    <property type="entry name" value="TRANSCRIPTION FACTOR, PUTATIVE (DUF863)-RELATED"/>
    <property type="match status" value="1"/>
</dbReference>
<accession>A0A1R3G8W3</accession>
<dbReference type="Proteomes" id="UP000187203">
    <property type="component" value="Unassembled WGS sequence"/>
</dbReference>
<keyword evidence="2" id="KW-1185">Reference proteome</keyword>
<dbReference type="PANTHER" id="PTHR33167:SF18">
    <property type="entry name" value="GB|AAF67766.1"/>
    <property type="match status" value="1"/>
</dbReference>
<evidence type="ECO:0000313" key="1">
    <source>
        <dbReference type="EMBL" id="OMO54513.1"/>
    </source>
</evidence>
<dbReference type="EMBL" id="AWUE01023238">
    <property type="protein sequence ID" value="OMO54513.1"/>
    <property type="molecule type" value="Genomic_DNA"/>
</dbReference>
<name>A0A1R3G8W3_9ROSI</name>
<protein>
    <submittedName>
        <fullName evidence="1">Uncharacterized protein</fullName>
    </submittedName>
</protein>
<dbReference type="OrthoDB" id="1733009at2759"/>
<gene>
    <name evidence="1" type="ORF">COLO4_36447</name>
</gene>